<sequence>MEYFSLVAFVGFQPFLVADDGTNLEATIFTINNAQGRVTISGIRIESFTDVNGVTTLVESKFSDGTGQALFHFIKGQEYTLNFFDSNSVLLTTQTIEANDTQFFAFLEIVVVDPAPTPLFKVGVNWDPLLGNIAPDSDGNVTFSPILVPSNGTIIDVNVFITHISDSNIVLNQVFSINSSVDFNLTFDLNVTGFNNNFPLNVNLQVLDSVGVQVGELFTKSYSIKDDGFDVATERVKDALG</sequence>
<dbReference type="AlphaFoldDB" id="A0A0F9BRJ2"/>
<dbReference type="EMBL" id="LAZR01050605">
    <property type="protein sequence ID" value="KKK86981.1"/>
    <property type="molecule type" value="Genomic_DNA"/>
</dbReference>
<feature type="non-terminal residue" evidence="1">
    <location>
        <position position="241"/>
    </location>
</feature>
<evidence type="ECO:0000313" key="1">
    <source>
        <dbReference type="EMBL" id="KKK86981.1"/>
    </source>
</evidence>
<gene>
    <name evidence="1" type="ORF">LCGC14_2757800</name>
</gene>
<accession>A0A0F9BRJ2</accession>
<organism evidence="1">
    <name type="scientific">marine sediment metagenome</name>
    <dbReference type="NCBI Taxonomy" id="412755"/>
    <lineage>
        <taxon>unclassified sequences</taxon>
        <taxon>metagenomes</taxon>
        <taxon>ecological metagenomes</taxon>
    </lineage>
</organism>
<protein>
    <submittedName>
        <fullName evidence="1">Uncharacterized protein</fullName>
    </submittedName>
</protein>
<proteinExistence type="predicted"/>
<comment type="caution">
    <text evidence="1">The sequence shown here is derived from an EMBL/GenBank/DDBJ whole genome shotgun (WGS) entry which is preliminary data.</text>
</comment>
<name>A0A0F9BRJ2_9ZZZZ</name>
<reference evidence="1" key="1">
    <citation type="journal article" date="2015" name="Nature">
        <title>Complex archaea that bridge the gap between prokaryotes and eukaryotes.</title>
        <authorList>
            <person name="Spang A."/>
            <person name="Saw J.H."/>
            <person name="Jorgensen S.L."/>
            <person name="Zaremba-Niedzwiedzka K."/>
            <person name="Martijn J."/>
            <person name="Lind A.E."/>
            <person name="van Eijk R."/>
            <person name="Schleper C."/>
            <person name="Guy L."/>
            <person name="Ettema T.J."/>
        </authorList>
    </citation>
    <scope>NUCLEOTIDE SEQUENCE</scope>
</reference>